<reference evidence="2" key="1">
    <citation type="journal article" date="2019" name="Beilstein J. Org. Chem.">
        <title>Nanangenines: drimane sesquiterpenoids as the dominant metabolite cohort of a novel Australian fungus, Aspergillus nanangensis.</title>
        <authorList>
            <person name="Lacey H.J."/>
            <person name="Gilchrist C.L.M."/>
            <person name="Crombie A."/>
            <person name="Kalaitzis J.A."/>
            <person name="Vuong D."/>
            <person name="Rutledge P.J."/>
            <person name="Turner P."/>
            <person name="Pitt J.I."/>
            <person name="Lacey E."/>
            <person name="Chooi Y.H."/>
            <person name="Piggott A.M."/>
        </authorList>
    </citation>
    <scope>NUCLEOTIDE SEQUENCE</scope>
    <source>
        <strain evidence="2">MST-FP2251</strain>
    </source>
</reference>
<feature type="compositionally biased region" description="Polar residues" evidence="1">
    <location>
        <begin position="105"/>
        <end position="115"/>
    </location>
</feature>
<feature type="region of interest" description="Disordered" evidence="1">
    <location>
        <begin position="1"/>
        <end position="215"/>
    </location>
</feature>
<feature type="compositionally biased region" description="Low complexity" evidence="1">
    <location>
        <begin position="47"/>
        <end position="60"/>
    </location>
</feature>
<organism evidence="2 3">
    <name type="scientific">Aspergillus nanangensis</name>
    <dbReference type="NCBI Taxonomy" id="2582783"/>
    <lineage>
        <taxon>Eukaryota</taxon>
        <taxon>Fungi</taxon>
        <taxon>Dikarya</taxon>
        <taxon>Ascomycota</taxon>
        <taxon>Pezizomycotina</taxon>
        <taxon>Eurotiomycetes</taxon>
        <taxon>Eurotiomycetidae</taxon>
        <taxon>Eurotiales</taxon>
        <taxon>Aspergillaceae</taxon>
        <taxon>Aspergillus</taxon>
        <taxon>Aspergillus subgen. Circumdati</taxon>
    </lineage>
</organism>
<sequence>MSNIPKRGTNDDPSNTSSKESPAPGSGPETQSQSQSQSEQHPPPSSSSPSLASRIQSSASGLARNAFYSTSASAETAHLLSSNDKASSATGPGSSSPSALAAAQQYKQQTSAPKTSSHDGLAQQPGESFRSTQPETSGGFTLPPLTEDEFQQQSHVDPFSPNEYLATNLSDKGKGTAAPPPAAEATTFFSSAFSNPHSQSQSQPTTYQPSPTDGTAVLTLLNSATFDPEFPPSANEPFEPIETELQLTPSEIEMLESFRRQLQSQPRQLTSHSLVPDIGSVLDSAATGVASDATTLRDTVVSSLPGAADWVAVEERYHDEVWGYLQPTLEAAKKEIEEKSQETRGSEEEEEDGPAVRRLKMILKHMQA</sequence>
<evidence type="ECO:0000256" key="1">
    <source>
        <dbReference type="SAM" id="MobiDB-lite"/>
    </source>
</evidence>
<feature type="compositionally biased region" description="Polar residues" evidence="1">
    <location>
        <begin position="11"/>
        <end position="20"/>
    </location>
</feature>
<evidence type="ECO:0000313" key="3">
    <source>
        <dbReference type="Proteomes" id="UP001194746"/>
    </source>
</evidence>
<feature type="compositionally biased region" description="Polar residues" evidence="1">
    <location>
        <begin position="67"/>
        <end position="85"/>
    </location>
</feature>
<dbReference type="EMBL" id="VCAU01000003">
    <property type="protein sequence ID" value="KAF9894624.1"/>
    <property type="molecule type" value="Genomic_DNA"/>
</dbReference>
<dbReference type="AlphaFoldDB" id="A0AAD4CXQ0"/>
<proteinExistence type="predicted"/>
<feature type="compositionally biased region" description="Low complexity" evidence="1">
    <location>
        <begin position="86"/>
        <end position="103"/>
    </location>
</feature>
<name>A0AAD4CXQ0_ASPNN</name>
<dbReference type="Proteomes" id="UP001194746">
    <property type="component" value="Unassembled WGS sequence"/>
</dbReference>
<protein>
    <submittedName>
        <fullName evidence="2">Uncharacterized protein</fullName>
    </submittedName>
</protein>
<gene>
    <name evidence="2" type="ORF">FE257_006512</name>
</gene>
<feature type="compositionally biased region" description="Basic and acidic residues" evidence="1">
    <location>
        <begin position="335"/>
        <end position="346"/>
    </location>
</feature>
<feature type="compositionally biased region" description="Low complexity" evidence="1">
    <location>
        <begin position="183"/>
        <end position="212"/>
    </location>
</feature>
<feature type="region of interest" description="Disordered" evidence="1">
    <location>
        <begin position="335"/>
        <end position="357"/>
    </location>
</feature>
<feature type="compositionally biased region" description="Low complexity" evidence="1">
    <location>
        <begin position="24"/>
        <end position="40"/>
    </location>
</feature>
<keyword evidence="3" id="KW-1185">Reference proteome</keyword>
<reference evidence="2" key="2">
    <citation type="submission" date="2020-02" db="EMBL/GenBank/DDBJ databases">
        <authorList>
            <person name="Gilchrist C.L.M."/>
            <person name="Chooi Y.-H."/>
        </authorList>
    </citation>
    <scope>NUCLEOTIDE SEQUENCE</scope>
    <source>
        <strain evidence="2">MST-FP2251</strain>
    </source>
</reference>
<accession>A0AAD4CXQ0</accession>
<feature type="compositionally biased region" description="Polar residues" evidence="1">
    <location>
        <begin position="125"/>
        <end position="139"/>
    </location>
</feature>
<comment type="caution">
    <text evidence="2">The sequence shown here is derived from an EMBL/GenBank/DDBJ whole genome shotgun (WGS) entry which is preliminary data.</text>
</comment>
<evidence type="ECO:0000313" key="2">
    <source>
        <dbReference type="EMBL" id="KAF9894624.1"/>
    </source>
</evidence>